<evidence type="ECO:0000256" key="1">
    <source>
        <dbReference type="SAM" id="MobiDB-lite"/>
    </source>
</evidence>
<organism evidence="3 4">
    <name type="scientific">Gordonia alkaliphila</name>
    <dbReference type="NCBI Taxonomy" id="1053547"/>
    <lineage>
        <taxon>Bacteria</taxon>
        <taxon>Bacillati</taxon>
        <taxon>Actinomycetota</taxon>
        <taxon>Actinomycetes</taxon>
        <taxon>Mycobacteriales</taxon>
        <taxon>Gordoniaceae</taxon>
        <taxon>Gordonia</taxon>
    </lineage>
</organism>
<evidence type="ECO:0000313" key="4">
    <source>
        <dbReference type="Proteomes" id="UP001500822"/>
    </source>
</evidence>
<protein>
    <recommendedName>
        <fullName evidence="5">Alternate-type signal peptide domain-containing protein</fullName>
    </recommendedName>
</protein>
<evidence type="ECO:0000313" key="3">
    <source>
        <dbReference type="EMBL" id="GAA4744856.1"/>
    </source>
</evidence>
<evidence type="ECO:0000256" key="2">
    <source>
        <dbReference type="SAM" id="SignalP"/>
    </source>
</evidence>
<feature type="compositionally biased region" description="Polar residues" evidence="1">
    <location>
        <begin position="164"/>
        <end position="175"/>
    </location>
</feature>
<gene>
    <name evidence="3" type="ORF">GCM10023217_12340</name>
</gene>
<feature type="region of interest" description="Disordered" evidence="1">
    <location>
        <begin position="164"/>
        <end position="234"/>
    </location>
</feature>
<sequence>MTILRTRLAAGLGTGAAAAFALALAAGSATAAPDSTKWHFDDSGLMGEWTFTTSITDTTPKVGDEITIANTLTHTKVDRYVYKVKQVVPQCLDFVKATGSGTIASTQDKTGTADSYVLVNAPTGGWRIDGASSSLVKVNVTYKVTEDCATGNAQQTVMHMSGSTIGDQNFNNPISFTVAKPTPPGGGDGGTGDGDGDGDGDGGGNNGGDGSTGGGNNGGGTGSLDTGSLGNLFG</sequence>
<comment type="caution">
    <text evidence="3">The sequence shown here is derived from an EMBL/GenBank/DDBJ whole genome shotgun (WGS) entry which is preliminary data.</text>
</comment>
<feature type="compositionally biased region" description="Gly residues" evidence="1">
    <location>
        <begin position="201"/>
        <end position="222"/>
    </location>
</feature>
<dbReference type="RefSeq" id="WP_345312813.1">
    <property type="nucleotide sequence ID" value="NZ_BAABIE010000004.1"/>
</dbReference>
<proteinExistence type="predicted"/>
<keyword evidence="2" id="KW-0732">Signal</keyword>
<feature type="chain" id="PRO_5045751136" description="Alternate-type signal peptide domain-containing protein" evidence="2">
    <location>
        <begin position="32"/>
        <end position="234"/>
    </location>
</feature>
<accession>A0ABP8Z3E8</accession>
<evidence type="ECO:0008006" key="5">
    <source>
        <dbReference type="Google" id="ProtNLM"/>
    </source>
</evidence>
<feature type="compositionally biased region" description="Low complexity" evidence="1">
    <location>
        <begin position="223"/>
        <end position="234"/>
    </location>
</feature>
<name>A0ABP8Z3E8_9ACTN</name>
<reference evidence="4" key="1">
    <citation type="journal article" date="2019" name="Int. J. Syst. Evol. Microbiol.">
        <title>The Global Catalogue of Microorganisms (GCM) 10K type strain sequencing project: providing services to taxonomists for standard genome sequencing and annotation.</title>
        <authorList>
            <consortium name="The Broad Institute Genomics Platform"/>
            <consortium name="The Broad Institute Genome Sequencing Center for Infectious Disease"/>
            <person name="Wu L."/>
            <person name="Ma J."/>
        </authorList>
    </citation>
    <scope>NUCLEOTIDE SEQUENCE [LARGE SCALE GENOMIC DNA]</scope>
    <source>
        <strain evidence="4">JCM 18077</strain>
    </source>
</reference>
<keyword evidence="4" id="KW-1185">Reference proteome</keyword>
<dbReference type="EMBL" id="BAABIE010000004">
    <property type="protein sequence ID" value="GAA4744856.1"/>
    <property type="molecule type" value="Genomic_DNA"/>
</dbReference>
<dbReference type="Proteomes" id="UP001500822">
    <property type="component" value="Unassembled WGS sequence"/>
</dbReference>
<feature type="signal peptide" evidence="2">
    <location>
        <begin position="1"/>
        <end position="31"/>
    </location>
</feature>